<dbReference type="GeneID" id="16071092"/>
<proteinExistence type="predicted"/>
<dbReference type="KEGG" id="sre:PTSG_08279"/>
<accession>F2UJ87</accession>
<feature type="compositionally biased region" description="Acidic residues" evidence="1">
    <location>
        <begin position="163"/>
        <end position="181"/>
    </location>
</feature>
<dbReference type="AlphaFoldDB" id="F2UJ87"/>
<protein>
    <submittedName>
        <fullName evidence="2">Uncharacterized protein</fullName>
    </submittedName>
</protein>
<reference evidence="2" key="1">
    <citation type="submission" date="2009-08" db="EMBL/GenBank/DDBJ databases">
        <title>Annotation of Salpingoeca rosetta.</title>
        <authorList>
            <consortium name="The Broad Institute Genome Sequencing Platform"/>
            <person name="Russ C."/>
            <person name="Cuomo C."/>
            <person name="Burger G."/>
            <person name="Gray M.W."/>
            <person name="Holland P.W.H."/>
            <person name="King N."/>
            <person name="Lang F.B.F."/>
            <person name="Roger A.J."/>
            <person name="Ruiz-Trillo I."/>
            <person name="Young S.K."/>
            <person name="Zeng Q."/>
            <person name="Gargeya S."/>
            <person name="Alvarado L."/>
            <person name="Berlin A."/>
            <person name="Chapman S.B."/>
            <person name="Chen Z."/>
            <person name="Freedman E."/>
            <person name="Gellesch M."/>
            <person name="Goldberg J."/>
            <person name="Griggs A."/>
            <person name="Gujja S."/>
            <person name="Heilman E."/>
            <person name="Heiman D."/>
            <person name="Howarth C."/>
            <person name="Mehta T."/>
            <person name="Neiman D."/>
            <person name="Pearson M."/>
            <person name="Roberts A."/>
            <person name="Saif S."/>
            <person name="Shea T."/>
            <person name="Shenoy N."/>
            <person name="Sisk P."/>
            <person name="Stolte C."/>
            <person name="Sykes S."/>
            <person name="White J."/>
            <person name="Yandava C."/>
            <person name="Haas B."/>
            <person name="Nusbaum C."/>
            <person name="Birren B."/>
        </authorList>
    </citation>
    <scope>NUCLEOTIDE SEQUENCE [LARGE SCALE GENOMIC DNA]</scope>
    <source>
        <strain evidence="2">ATCC 50818</strain>
    </source>
</reference>
<feature type="compositionally biased region" description="Basic residues" evidence="1">
    <location>
        <begin position="1"/>
        <end position="12"/>
    </location>
</feature>
<evidence type="ECO:0000256" key="1">
    <source>
        <dbReference type="SAM" id="MobiDB-lite"/>
    </source>
</evidence>
<feature type="compositionally biased region" description="Basic and acidic residues" evidence="1">
    <location>
        <begin position="191"/>
        <end position="225"/>
    </location>
</feature>
<keyword evidence="3" id="KW-1185">Reference proteome</keyword>
<feature type="region of interest" description="Disordered" evidence="1">
    <location>
        <begin position="155"/>
        <end position="229"/>
    </location>
</feature>
<name>F2UJ87_SALR5</name>
<evidence type="ECO:0000313" key="3">
    <source>
        <dbReference type="Proteomes" id="UP000007799"/>
    </source>
</evidence>
<feature type="compositionally biased region" description="Low complexity" evidence="1">
    <location>
        <begin position="48"/>
        <end position="64"/>
    </location>
</feature>
<sequence>MGGKSSKAKKKSSVSEQDAETISKISFEDANQPKTANGKPAKKENGTPSPAEPAEAESSSPSSPQDDKGKKVPKSIASRLTVPAAAVDDDTTADSSNKPKATKLFEAPKGPEHSKIYKALNPQKLYYESRREKAEAEEDKEVIVLGQRDFGFLKDAEGNIIKDDDDEDEEEEEEEDYDPDNLPDFGEFQEEMDKMRAERAKKQEERRRKLREEYEAKKAAEEQARQQELARIQEKEAKLKASMEVNEDDFVDKARDRLERETSQHLRRFSFKD</sequence>
<dbReference type="OrthoDB" id="10683804at2759"/>
<dbReference type="InParanoid" id="F2UJ87"/>
<dbReference type="EMBL" id="GL832977">
    <property type="protein sequence ID" value="EGD77186.1"/>
    <property type="molecule type" value="Genomic_DNA"/>
</dbReference>
<dbReference type="Proteomes" id="UP000007799">
    <property type="component" value="Unassembled WGS sequence"/>
</dbReference>
<dbReference type="RefSeq" id="XP_004990530.1">
    <property type="nucleotide sequence ID" value="XM_004990473.1"/>
</dbReference>
<evidence type="ECO:0000313" key="2">
    <source>
        <dbReference type="EMBL" id="EGD77186.1"/>
    </source>
</evidence>
<gene>
    <name evidence="2" type="ORF">PTSG_08279</name>
</gene>
<feature type="region of interest" description="Disordered" evidence="1">
    <location>
        <begin position="1"/>
        <end position="116"/>
    </location>
</feature>
<organism evidence="3">
    <name type="scientific">Salpingoeca rosetta (strain ATCC 50818 / BSB-021)</name>
    <dbReference type="NCBI Taxonomy" id="946362"/>
    <lineage>
        <taxon>Eukaryota</taxon>
        <taxon>Choanoflagellata</taxon>
        <taxon>Craspedida</taxon>
        <taxon>Salpingoecidae</taxon>
        <taxon>Salpingoeca</taxon>
    </lineage>
</organism>